<feature type="domain" description="C2H2-type" evidence="17">
    <location>
        <begin position="1343"/>
        <end position="1374"/>
    </location>
</feature>
<feature type="compositionally biased region" description="Basic and acidic residues" evidence="15">
    <location>
        <begin position="1723"/>
        <end position="1737"/>
    </location>
</feature>
<feature type="region of interest" description="Disordered" evidence="15">
    <location>
        <begin position="2632"/>
        <end position="2687"/>
    </location>
</feature>
<feature type="region of interest" description="Disordered" evidence="15">
    <location>
        <begin position="2028"/>
        <end position="2049"/>
    </location>
</feature>
<dbReference type="PANTHER" id="PTHR45891">
    <property type="entry name" value="ZINC FINGER HOMEOBOX PROTEIN"/>
    <property type="match status" value="1"/>
</dbReference>
<keyword evidence="2" id="KW-0479">Metal-binding</keyword>
<organism evidence="18 19">
    <name type="scientific">Nasonia vitripennis</name>
    <name type="common">Parasitic wasp</name>
    <dbReference type="NCBI Taxonomy" id="7425"/>
    <lineage>
        <taxon>Eukaryota</taxon>
        <taxon>Metazoa</taxon>
        <taxon>Ecdysozoa</taxon>
        <taxon>Arthropoda</taxon>
        <taxon>Hexapoda</taxon>
        <taxon>Insecta</taxon>
        <taxon>Pterygota</taxon>
        <taxon>Neoptera</taxon>
        <taxon>Endopterygota</taxon>
        <taxon>Hymenoptera</taxon>
        <taxon>Apocrita</taxon>
        <taxon>Proctotrupomorpha</taxon>
        <taxon>Chalcidoidea</taxon>
        <taxon>Pteromalidae</taxon>
        <taxon>Pteromalinae</taxon>
        <taxon>Nasonia</taxon>
    </lineage>
</organism>
<keyword evidence="7 12" id="KW-0238">DNA-binding</keyword>
<evidence type="ECO:0000259" key="16">
    <source>
        <dbReference type="PROSITE" id="PS50071"/>
    </source>
</evidence>
<feature type="domain" description="C2H2-type" evidence="17">
    <location>
        <begin position="1643"/>
        <end position="1671"/>
    </location>
</feature>
<dbReference type="Pfam" id="PF24056">
    <property type="entry name" value="zf-C2H2_ZFHX3"/>
    <property type="match status" value="1"/>
</dbReference>
<feature type="domain" description="C2H2-type" evidence="17">
    <location>
        <begin position="1408"/>
        <end position="1437"/>
    </location>
</feature>
<evidence type="ECO:0000256" key="13">
    <source>
        <dbReference type="RuleBase" id="RU000682"/>
    </source>
</evidence>
<dbReference type="FunFam" id="3.30.160.60:FF:000081">
    <property type="entry name" value="Zinc finger homeobox protein 4"/>
    <property type="match status" value="1"/>
</dbReference>
<feature type="compositionally biased region" description="Polar residues" evidence="15">
    <location>
        <begin position="2588"/>
        <end position="2604"/>
    </location>
</feature>
<feature type="domain" description="Homeobox" evidence="16">
    <location>
        <begin position="1886"/>
        <end position="1946"/>
    </location>
</feature>
<dbReference type="SMART" id="SM00451">
    <property type="entry name" value="ZnF_U1"/>
    <property type="match status" value="7"/>
</dbReference>
<feature type="domain" description="C2H2-type" evidence="17">
    <location>
        <begin position="1034"/>
        <end position="1062"/>
    </location>
</feature>
<feature type="compositionally biased region" description="Low complexity" evidence="15">
    <location>
        <begin position="1738"/>
        <end position="1758"/>
    </location>
</feature>
<evidence type="ECO:0000256" key="3">
    <source>
        <dbReference type="ARBA" id="ARBA00022737"/>
    </source>
</evidence>
<feature type="compositionally biased region" description="Polar residues" evidence="15">
    <location>
        <begin position="1540"/>
        <end position="1553"/>
    </location>
</feature>
<dbReference type="InterPro" id="IPR003604">
    <property type="entry name" value="Matrin/U1-like-C_Znf_C2H2"/>
</dbReference>
<sequence length="2905" mass="324949">MSPEEEGGRGGGSPSVAGAASHQAHYPLTTSPASGTEPSTRETISTPISAADTTTNVSDTSILATPLKQKSNSPIQSPLITRDVEKFDGKIVYNPDGSAYIIEGESELSEDDSLPDGCIVDGRGVSIPHSLVFPQIANAYYVSRLYAHQVYQHQQQQRSSIIPRNPELPIMHSYRVISYRTSAGSAQSLSSSSAPTLSATSVPVKPILMCFICKLSFGYTKSFVAHAQGEHQLTLMDDERQILSHSSASAIIQAIGRNKQPIVSFLEPVSTATCSQDSLEQITLQRSHNGEEQNKDDCSISTDLKVNMPNATLNLQNLQQKPIINTSIITTPTNQNITYNHQHHNQWINTQVSSSSWSKLTDSSGNNYVSTPTPQTKTSQPSFSNLSQQPPNFISGTTIGVCPEHIQGRPSGIECSKCELILASNRLSVTGGSLTGIHSRNSCKTLKCPKCNWHYKYQETLEIHMKEKHPDSETSCIYCIAGQPHPRLARGETYTCGYKPYRCEVCNYSTTTKGNLSIHMQSDKHLNNMQELQQGSNNSGTNNPSSSQDPPRPTRSPHHQQNHSPLLSNQTTNQGKPKPTFRCDACNYETNVARNLRIHMTSEKHTHHMLVLQQNIKHIQTLSALQSHHQQAQQNSVQHHQTQLEQFLHLGNLEKPQHAEAALADMAYNQALLFQMMTGGQLPSHIPNEIIGGIANINSLTGIGVDSGLSPESMEPPPEPSDPDPSHLYQCCVCNNFSTDSIEGLGIHLASDRTKTRESEILSNVAGHFICKLCSYKTNLKANFQLHCKTDKHLQRLQHVNHVKEGGSRNEWKLKYLASPASAAQIRCHACDYYTNSVHKLALHAASPRHEAAALLLRHLLEASSNISSPSKLYHCALCGFSAKNRLPLLQHVRSIRHLQMEQLHQLQRKTGIHDSEILHTDIGDVFQVMSDPNESPGNVKTQASSTLLSVVTSNIECQEDETDCGTEIKQEIEHLQENEHEQEQDNETEDNTCSYCSFQSSSNEDLQNHLQIAHSHDNDDNIDGLKGSNNLDFLCPLCQDCFKNRLALEKHVMQIHSVNSDGLQRLLHLVDQSHWLNNNPRGTNATIPCPASPNIALKKNQDMENVNQIINDEGEEHSTCNNCTRVCRSMEELQQHYRESHTPSIPNLAVSEKHVYKYRCGQCSLAFKTLDRLQQHSQYHAIRDATKCAICCRSFRSVQALHRHLETSHAELQEDELMQYKQNLINSHPLLQALTEEAFRRQGIFNSEQAMSEEIKPDDDENEITDMSPVHKEQRLLEDYLNSQSVAEDSYNDPGRKFKCHRCKVAFTKQCYLTGHNKTLLHRKGEKMPYPMEKYLDPNRPYKCDVCKESFTQKNILLVHYNSVSHLHKLKRAMQEQGNNNTLVTTAPLLSPTDINEIIHDPDKKPYKCNICKVAYSQGSTLDIHKRSVLHQTRASKIHDLAISGQLDLARPLIEQPTLSPNSSTSNNLENSSHMLACTKCNALFINQDQLSNHQQLYCIFSNPLALFQQLATSQQLTISPSKTPPPSVSSSGSHDKQSMASNIQSHSSTQDILYQPKHKTSQMYKHLLESFGFDLVMQFNENHQRRQRKEEEEAVVSYHIHQGHHSQEELKHSFVTHNYQDKEQDIEEQGEEEIIPEIKRSTCQHCNKEFSSVWVLKAHCEEVHRDLVPREFLEKYAQHFKSEYEKKIVIVTAATSSSTNTAPVTTTPTSFQHQENNSIYEIKEKDDVLEQKDGVSKTPEATSTTPATTPALSNTPVSSTDSAAPTSQSNTPQNLIQQQQAQLTLVQHMSDMQAAFNAMAASQLQQQLHQYPSLMMSMMGLPLGLNVPALAAMNLQPPLVPVMLPPPTFDGNSNAYTSLPTQSELAKQHLALQQQNVAAANVAASQKRARTRITDDQLKILRAHFDINNSPGEDQIMDMASQSGLPPKVIKHWFRNTLFKERQRNKDSPYNFNNPPSTTLNLEEYEKTGEAKVMPLNALTNLNTIENKSNDKQLLSSETLSSSNLPKHEEIKQEYLEQNIVDHSNDERHTPESLEEQHSRPQSPAISSVYTSTNQDIMASLSSPTTSQISPMLPPKATLQTPSIVSTLSANNSPVSITNQRCISPTRGSDYSFSGNNNNGGTIGNNGSGKRANRTRFTDYQIKVLQEFFENNAYPKDDDLEYLSKLLGLSPRVIVVWFQNARQKARKVYENQPPLEPVSTGGRDSDDGTGRFQRTPGLNYQCKKCLLVFQRYYELIRHQKTHCFKEEDAKRSAQAQAAAAQVAAVLSSEDSNSSSTTTTNTHQSASLNIQSISEQSSNSNTNTAFLQHQMSQQLQSNQQCIQSETKDENFQCDKCNLVFSRFELWREHQLVHIMNPTLFPPNYPPDSAFGILQQQALNNTTSSQDINHPLLNITERKRKYDDYEDNHNADNKSNSDQNEQPKDKRLRTTILPEQLDYLYQKYQVESNPSRKMLETIAREVGLKKRVVQVWFQNTRARERKGQFRAHSQVINKRCPFCPALFKVKSALESHLNSKHADQISRGEINIDSIPDEELSLESSPSNPSTPNMMPPLFPPIANEVEASLKKYYEESMKRYITELQAHASNGKQDANTSLFSGNSTESPLDLSKPVDLSRSVKLTIQNLSNLLDDQNNSQNLRSECGPFTESSEKSVCDDDSMSEATEFLDDESSPTSPASSSQSSKQGISNNSIGSNVLACVGNNTSLQTGGKRYRTQMSTTQVKVMKSLFSDYKTPTMAECEMLGREIGLPKRVVQVWFQNARAKEKKARLAAGLSAEGTVVYRGLTGPEECKLCSIRYSTKSPLQEHVFSRRHIEAVRIAVEDGSLIPPTPGAPILRESAIANSTNNNLQGNQSQTEENMMYGSLFLHPTAMFQSQHQQQQQHTGNVTTSTTTTTAGECLADLLDS</sequence>
<dbReference type="EnsemblMetazoa" id="XM_031925966">
    <property type="protein sequence ID" value="XP_031781826"/>
    <property type="gene ID" value="LOC100116002"/>
</dbReference>
<evidence type="ECO:0008006" key="20">
    <source>
        <dbReference type="Google" id="ProtNLM"/>
    </source>
</evidence>
<keyword evidence="14" id="KW-0175">Coiled coil</keyword>
<evidence type="ECO:0000256" key="4">
    <source>
        <dbReference type="ARBA" id="ARBA00022771"/>
    </source>
</evidence>
<dbReference type="RefSeq" id="XP_031781826.1">
    <property type="nucleotide sequence ID" value="XM_031925966.2"/>
</dbReference>
<evidence type="ECO:0000256" key="6">
    <source>
        <dbReference type="ARBA" id="ARBA00023015"/>
    </source>
</evidence>
<feature type="compositionally biased region" description="Acidic residues" evidence="15">
    <location>
        <begin position="2655"/>
        <end position="2670"/>
    </location>
</feature>
<feature type="compositionally biased region" description="Low complexity" evidence="15">
    <location>
        <begin position="535"/>
        <end position="547"/>
    </location>
</feature>
<feature type="region of interest" description="Disordered" evidence="15">
    <location>
        <begin position="1698"/>
        <end position="1778"/>
    </location>
</feature>
<feature type="domain" description="C2H2-type" evidence="17">
    <location>
        <begin position="501"/>
        <end position="530"/>
    </location>
</feature>
<dbReference type="InParanoid" id="A0A7M7Q543"/>
<dbReference type="CDD" id="cd00086">
    <property type="entry name" value="homeodomain"/>
    <property type="match status" value="4"/>
</dbReference>
<dbReference type="SMART" id="SM00355">
    <property type="entry name" value="ZnF_C2H2"/>
    <property type="match status" value="21"/>
</dbReference>
<feature type="DNA-binding region" description="Homeobox" evidence="12">
    <location>
        <begin position="2425"/>
        <end position="2484"/>
    </location>
</feature>
<evidence type="ECO:0000256" key="11">
    <source>
        <dbReference type="PROSITE-ProRule" id="PRU00042"/>
    </source>
</evidence>
<feature type="domain" description="Homeobox" evidence="16">
    <location>
        <begin position="2707"/>
        <end position="2767"/>
    </location>
</feature>
<dbReference type="FunFam" id="1.10.10.60:FF:000064">
    <property type="entry name" value="Zinc finger homeobox protein 4"/>
    <property type="match status" value="1"/>
</dbReference>
<dbReference type="Gene3D" id="1.10.10.60">
    <property type="entry name" value="Homeodomain-like"/>
    <property type="match status" value="4"/>
</dbReference>
<feature type="compositionally biased region" description="Basic and acidic residues" evidence="15">
    <location>
        <begin position="2028"/>
        <end position="2041"/>
    </location>
</feature>
<dbReference type="GeneID" id="100116002"/>
<evidence type="ECO:0000256" key="8">
    <source>
        <dbReference type="ARBA" id="ARBA00023155"/>
    </source>
</evidence>
<feature type="region of interest" description="Disordered" evidence="15">
    <location>
        <begin position="2405"/>
        <end position="2427"/>
    </location>
</feature>
<feature type="DNA-binding region" description="Homeobox" evidence="12">
    <location>
        <begin position="2709"/>
        <end position="2768"/>
    </location>
</feature>
<evidence type="ECO:0000256" key="7">
    <source>
        <dbReference type="ARBA" id="ARBA00023125"/>
    </source>
</evidence>
<dbReference type="SUPFAM" id="SSF57667">
    <property type="entry name" value="beta-beta-alpha zinc fingers"/>
    <property type="match status" value="5"/>
</dbReference>
<comment type="subcellular location">
    <subcellularLocation>
        <location evidence="1 12 13">Nucleus</location>
    </subcellularLocation>
</comment>
<dbReference type="PROSITE" id="PS00028">
    <property type="entry name" value="ZINC_FINGER_C2H2_1"/>
    <property type="match status" value="13"/>
</dbReference>
<keyword evidence="4 11" id="KW-0863">Zinc-finger</keyword>
<evidence type="ECO:0000256" key="14">
    <source>
        <dbReference type="SAM" id="Coils"/>
    </source>
</evidence>
<evidence type="ECO:0000256" key="15">
    <source>
        <dbReference type="SAM" id="MobiDB-lite"/>
    </source>
</evidence>
<feature type="domain" description="C2H2-type" evidence="17">
    <location>
        <begin position="2332"/>
        <end position="2359"/>
    </location>
</feature>
<dbReference type="InterPro" id="IPR036236">
    <property type="entry name" value="Znf_C2H2_sf"/>
</dbReference>
<dbReference type="Pfam" id="PF00096">
    <property type="entry name" value="zf-C2H2"/>
    <property type="match status" value="2"/>
</dbReference>
<keyword evidence="3" id="KW-0677">Repeat</keyword>
<evidence type="ECO:0000256" key="9">
    <source>
        <dbReference type="ARBA" id="ARBA00023163"/>
    </source>
</evidence>
<feature type="region of interest" description="Disordered" evidence="15">
    <location>
        <begin position="2191"/>
        <end position="2215"/>
    </location>
</feature>
<evidence type="ECO:0000256" key="12">
    <source>
        <dbReference type="PROSITE-ProRule" id="PRU00108"/>
    </source>
</evidence>
<keyword evidence="6" id="KW-0805">Transcription regulation</keyword>
<reference evidence="18" key="1">
    <citation type="submission" date="2021-01" db="UniProtKB">
        <authorList>
            <consortium name="EnsemblMetazoa"/>
        </authorList>
    </citation>
    <scope>IDENTIFICATION</scope>
</reference>
<feature type="region of interest" description="Disordered" evidence="15">
    <location>
        <begin position="358"/>
        <end position="389"/>
    </location>
</feature>
<keyword evidence="5" id="KW-0862">Zinc</keyword>
<dbReference type="Gene3D" id="3.30.160.60">
    <property type="entry name" value="Classic Zinc Finger"/>
    <property type="match status" value="6"/>
</dbReference>
<feature type="domain" description="C2H2-type" evidence="17">
    <location>
        <begin position="1159"/>
        <end position="1186"/>
    </location>
</feature>
<feature type="compositionally biased region" description="Polar residues" evidence="15">
    <location>
        <begin position="562"/>
        <end position="575"/>
    </location>
</feature>
<dbReference type="PROSITE" id="PS50071">
    <property type="entry name" value="HOMEOBOX_2"/>
    <property type="match status" value="4"/>
</dbReference>
<name>A0A7M7Q543_NASVI</name>
<keyword evidence="10 12" id="KW-0539">Nucleus</keyword>
<feature type="compositionally biased region" description="Low complexity" evidence="15">
    <location>
        <begin position="2671"/>
        <end position="2687"/>
    </location>
</feature>
<feature type="domain" description="C2H2-type" evidence="17">
    <location>
        <begin position="1187"/>
        <end position="1215"/>
    </location>
</feature>
<evidence type="ECO:0000256" key="5">
    <source>
        <dbReference type="ARBA" id="ARBA00022833"/>
    </source>
</evidence>
<feature type="compositionally biased region" description="Low complexity" evidence="15">
    <location>
        <begin position="1698"/>
        <end position="1712"/>
    </location>
</feature>
<dbReference type="RefSeq" id="XP_031781827.1">
    <property type="nucleotide sequence ID" value="XM_031925967.1"/>
</dbReference>
<dbReference type="FunCoup" id="A0A7M7Q543">
    <property type="interactions" value="200"/>
</dbReference>
<evidence type="ECO:0000256" key="10">
    <source>
        <dbReference type="ARBA" id="ARBA00023242"/>
    </source>
</evidence>
<dbReference type="Proteomes" id="UP000002358">
    <property type="component" value="Unassembled WGS sequence"/>
</dbReference>
<dbReference type="GO" id="GO:0000978">
    <property type="term" value="F:RNA polymerase II cis-regulatory region sequence-specific DNA binding"/>
    <property type="evidence" value="ECO:0007669"/>
    <property type="project" value="TreeGrafter"/>
</dbReference>
<feature type="domain" description="C2H2-type" evidence="17">
    <location>
        <begin position="2222"/>
        <end position="2249"/>
    </location>
</feature>
<dbReference type="PANTHER" id="PTHR45891:SF3">
    <property type="entry name" value="ZINC FINGER PROTEIN 2"/>
    <property type="match status" value="1"/>
</dbReference>
<feature type="region of interest" description="Disordered" evidence="15">
    <location>
        <begin position="1519"/>
        <end position="1553"/>
    </location>
</feature>
<dbReference type="EnsemblMetazoa" id="XM_031925965">
    <property type="protein sequence ID" value="XP_031781825"/>
    <property type="gene ID" value="LOC100116002"/>
</dbReference>
<dbReference type="PROSITE" id="PS50157">
    <property type="entry name" value="ZINC_FINGER_C2H2_2"/>
    <property type="match status" value="11"/>
</dbReference>
<protein>
    <recommendedName>
        <fullName evidence="20">Zinc finger homeobox protein 3</fullName>
    </recommendedName>
</protein>
<dbReference type="InterPro" id="IPR001356">
    <property type="entry name" value="HD"/>
</dbReference>
<feature type="DNA-binding region" description="Homeobox" evidence="12">
    <location>
        <begin position="2132"/>
        <end position="2191"/>
    </location>
</feature>
<dbReference type="PROSITE" id="PS00027">
    <property type="entry name" value="HOMEOBOX_1"/>
    <property type="match status" value="2"/>
</dbReference>
<dbReference type="EnsemblMetazoa" id="XM_031925967">
    <property type="protein sequence ID" value="XP_031781827"/>
    <property type="gene ID" value="LOC100116002"/>
</dbReference>
<feature type="domain" description="C2H2-type" evidence="17">
    <location>
        <begin position="1119"/>
        <end position="1147"/>
    </location>
</feature>
<evidence type="ECO:0000256" key="2">
    <source>
        <dbReference type="ARBA" id="ARBA00022723"/>
    </source>
</evidence>
<evidence type="ECO:0000313" key="18">
    <source>
        <dbReference type="EnsemblMetazoa" id="XP_031781826"/>
    </source>
</evidence>
<keyword evidence="19" id="KW-1185">Reference proteome</keyword>
<feature type="DNA-binding region" description="Homeobox" evidence="12">
    <location>
        <begin position="1888"/>
        <end position="1947"/>
    </location>
</feature>
<evidence type="ECO:0000256" key="1">
    <source>
        <dbReference type="ARBA" id="ARBA00004123"/>
    </source>
</evidence>
<evidence type="ECO:0000313" key="19">
    <source>
        <dbReference type="Proteomes" id="UP000002358"/>
    </source>
</evidence>
<dbReference type="RefSeq" id="XP_031781825.1">
    <property type="nucleotide sequence ID" value="XM_031925965.2"/>
</dbReference>
<dbReference type="FunFam" id="1.10.10.60:FF:000080">
    <property type="entry name" value="Zinc finger homeobox protein 2"/>
    <property type="match status" value="1"/>
</dbReference>
<feature type="region of interest" description="Disordered" evidence="15">
    <location>
        <begin position="1"/>
        <end position="52"/>
    </location>
</feature>
<dbReference type="InterPro" id="IPR017970">
    <property type="entry name" value="Homeobox_CS"/>
</dbReference>
<feature type="compositionally biased region" description="Polar residues" evidence="15">
    <location>
        <begin position="28"/>
        <end position="52"/>
    </location>
</feature>
<dbReference type="SMART" id="SM00389">
    <property type="entry name" value="HOX"/>
    <property type="match status" value="4"/>
</dbReference>
<feature type="compositionally biased region" description="Low complexity" evidence="15">
    <location>
        <begin position="358"/>
        <end position="384"/>
    </location>
</feature>
<dbReference type="KEGG" id="nvi:100116002"/>
<keyword evidence="9" id="KW-0804">Transcription</keyword>
<keyword evidence="8 12" id="KW-0371">Homeobox</keyword>
<dbReference type="GO" id="GO:0000981">
    <property type="term" value="F:DNA-binding transcription factor activity, RNA polymerase II-specific"/>
    <property type="evidence" value="ECO:0007669"/>
    <property type="project" value="InterPro"/>
</dbReference>
<proteinExistence type="predicted"/>
<dbReference type="GO" id="GO:0005634">
    <property type="term" value="C:nucleus"/>
    <property type="evidence" value="ECO:0007669"/>
    <property type="project" value="UniProtKB-SubCell"/>
</dbReference>
<feature type="region of interest" description="Disordered" evidence="15">
    <location>
        <begin position="532"/>
        <end position="578"/>
    </location>
</feature>
<dbReference type="CTD" id="43795"/>
<dbReference type="InterPro" id="IPR013087">
    <property type="entry name" value="Znf_C2H2_type"/>
</dbReference>
<feature type="region of interest" description="Disordered" evidence="15">
    <location>
        <begin position="706"/>
        <end position="725"/>
    </location>
</feature>
<accession>A0A7M7Q543</accession>
<feature type="region of interest" description="Disordered" evidence="15">
    <location>
        <begin position="2588"/>
        <end position="2610"/>
    </location>
</feature>
<feature type="coiled-coil region" evidence="14">
    <location>
        <begin position="966"/>
        <end position="993"/>
    </location>
</feature>
<feature type="domain" description="C2H2-type" evidence="17">
    <location>
        <begin position="1299"/>
        <end position="1328"/>
    </location>
</feature>
<dbReference type="Pfam" id="PF00046">
    <property type="entry name" value="Homeodomain"/>
    <property type="match status" value="4"/>
</dbReference>
<feature type="domain" description="Homeobox" evidence="16">
    <location>
        <begin position="2130"/>
        <end position="2190"/>
    </location>
</feature>
<dbReference type="InterPro" id="IPR051968">
    <property type="entry name" value="ZnFinger_Homeobox_TR"/>
</dbReference>
<dbReference type="OrthoDB" id="6417226at2759"/>
<dbReference type="InterPro" id="IPR009057">
    <property type="entry name" value="Homeodomain-like_sf"/>
</dbReference>
<evidence type="ECO:0000259" key="17">
    <source>
        <dbReference type="PROSITE" id="PS50157"/>
    </source>
</evidence>
<feature type="domain" description="Homeobox" evidence="16">
    <location>
        <begin position="2423"/>
        <end position="2483"/>
    </location>
</feature>
<dbReference type="SUPFAM" id="SSF46689">
    <property type="entry name" value="Homeodomain-like"/>
    <property type="match status" value="4"/>
</dbReference>
<feature type="compositionally biased region" description="Polar residues" evidence="15">
    <location>
        <begin position="1759"/>
        <end position="1774"/>
    </location>
</feature>
<dbReference type="GO" id="GO:0008270">
    <property type="term" value="F:zinc ion binding"/>
    <property type="evidence" value="ECO:0007669"/>
    <property type="project" value="UniProtKB-KW"/>
</dbReference>